<dbReference type="GO" id="GO:0004784">
    <property type="term" value="F:superoxide dismutase activity"/>
    <property type="evidence" value="ECO:0007669"/>
    <property type="project" value="UniProtKB-EC"/>
</dbReference>
<dbReference type="Pfam" id="PF00081">
    <property type="entry name" value="Sod_Fe_N"/>
    <property type="match status" value="1"/>
</dbReference>
<evidence type="ECO:0000259" key="8">
    <source>
        <dbReference type="Pfam" id="PF02777"/>
    </source>
</evidence>
<dbReference type="InterPro" id="IPR036324">
    <property type="entry name" value="Mn/Fe_SOD_N_sf"/>
</dbReference>
<evidence type="ECO:0000256" key="6">
    <source>
        <dbReference type="RuleBase" id="RU000414"/>
    </source>
</evidence>
<dbReference type="PIRSF" id="PIRSF000349">
    <property type="entry name" value="SODismutase"/>
    <property type="match status" value="1"/>
</dbReference>
<dbReference type="InterPro" id="IPR036314">
    <property type="entry name" value="SOD_C_sf"/>
</dbReference>
<evidence type="ECO:0000313" key="9">
    <source>
        <dbReference type="EMBL" id="RFM23773.1"/>
    </source>
</evidence>
<dbReference type="InterPro" id="IPR006311">
    <property type="entry name" value="TAT_signal"/>
</dbReference>
<evidence type="ECO:0000259" key="7">
    <source>
        <dbReference type="Pfam" id="PF00081"/>
    </source>
</evidence>
<feature type="binding site" evidence="5">
    <location>
        <position position="214"/>
    </location>
    <ligand>
        <name>Mn(2+)</name>
        <dbReference type="ChEBI" id="CHEBI:29035"/>
    </ligand>
</feature>
<proteinExistence type="inferred from homology"/>
<keyword evidence="4 6" id="KW-0560">Oxidoreductase</keyword>
<feature type="binding site" evidence="5">
    <location>
        <position position="210"/>
    </location>
    <ligand>
        <name>Mn(2+)</name>
        <dbReference type="ChEBI" id="CHEBI:29035"/>
    </ligand>
</feature>
<evidence type="ECO:0000313" key="10">
    <source>
        <dbReference type="Proteomes" id="UP000266389"/>
    </source>
</evidence>
<evidence type="ECO:0000256" key="5">
    <source>
        <dbReference type="PIRSR" id="PIRSR000349-1"/>
    </source>
</evidence>
<dbReference type="InterPro" id="IPR019833">
    <property type="entry name" value="Mn/Fe_SOD_BS"/>
</dbReference>
<dbReference type="FunFam" id="1.10.287.990:FF:000001">
    <property type="entry name" value="Superoxide dismutase"/>
    <property type="match status" value="1"/>
</dbReference>
<evidence type="ECO:0000256" key="3">
    <source>
        <dbReference type="ARBA" id="ARBA00022723"/>
    </source>
</evidence>
<comment type="similarity">
    <text evidence="1 6">Belongs to the iron/manganese superoxide dismutase family.</text>
</comment>
<feature type="domain" description="Manganese/iron superoxide dismutase C-terminal" evidence="8">
    <location>
        <begin position="141"/>
        <end position="243"/>
    </location>
</feature>
<keyword evidence="3 5" id="KW-0479">Metal-binding</keyword>
<evidence type="ECO:0000256" key="1">
    <source>
        <dbReference type="ARBA" id="ARBA00008714"/>
    </source>
</evidence>
<feature type="domain" description="Manganese/iron superoxide dismutase N-terminal" evidence="7">
    <location>
        <begin position="52"/>
        <end position="132"/>
    </location>
</feature>
<dbReference type="EMBL" id="PHFL01000058">
    <property type="protein sequence ID" value="RFM23773.1"/>
    <property type="molecule type" value="Genomic_DNA"/>
</dbReference>
<accession>A0A395LZ12</accession>
<dbReference type="EC" id="1.15.1.1" evidence="2 6"/>
<dbReference type="Proteomes" id="UP000266389">
    <property type="component" value="Unassembled WGS sequence"/>
</dbReference>
<comment type="catalytic activity">
    <reaction evidence="6">
        <text>2 superoxide + 2 H(+) = H2O2 + O2</text>
        <dbReference type="Rhea" id="RHEA:20696"/>
        <dbReference type="ChEBI" id="CHEBI:15378"/>
        <dbReference type="ChEBI" id="CHEBI:15379"/>
        <dbReference type="ChEBI" id="CHEBI:16240"/>
        <dbReference type="ChEBI" id="CHEBI:18421"/>
        <dbReference type="EC" id="1.15.1.1"/>
    </reaction>
</comment>
<evidence type="ECO:0000256" key="4">
    <source>
        <dbReference type="ARBA" id="ARBA00023002"/>
    </source>
</evidence>
<dbReference type="Pfam" id="PF02777">
    <property type="entry name" value="Sod_Fe_C"/>
    <property type="match status" value="1"/>
</dbReference>
<dbReference type="PANTHER" id="PTHR11404:SF6">
    <property type="entry name" value="SUPEROXIDE DISMUTASE [MN], MITOCHONDRIAL"/>
    <property type="match status" value="1"/>
</dbReference>
<feature type="binding site" evidence="5">
    <location>
        <position position="77"/>
    </location>
    <ligand>
        <name>Mn(2+)</name>
        <dbReference type="ChEBI" id="CHEBI:29035"/>
    </ligand>
</feature>
<gene>
    <name evidence="9" type="ORF">D0433_09060</name>
</gene>
<dbReference type="InterPro" id="IPR001189">
    <property type="entry name" value="Mn/Fe_SOD"/>
</dbReference>
<dbReference type="PROSITE" id="PS00088">
    <property type="entry name" value="SOD_MN"/>
    <property type="match status" value="1"/>
</dbReference>
<feature type="binding site" evidence="5">
    <location>
        <position position="125"/>
    </location>
    <ligand>
        <name>Mn(2+)</name>
        <dbReference type="ChEBI" id="CHEBI:29035"/>
    </ligand>
</feature>
<dbReference type="GO" id="GO:0046872">
    <property type="term" value="F:metal ion binding"/>
    <property type="evidence" value="ECO:0007669"/>
    <property type="project" value="UniProtKB-KW"/>
</dbReference>
<protein>
    <recommendedName>
        <fullName evidence="2 6">Superoxide dismutase</fullName>
        <ecNumber evidence="2 6">1.15.1.1</ecNumber>
    </recommendedName>
</protein>
<dbReference type="InterPro" id="IPR019832">
    <property type="entry name" value="Mn/Fe_SOD_C"/>
</dbReference>
<dbReference type="AlphaFoldDB" id="A0A395LZ12"/>
<dbReference type="InterPro" id="IPR019831">
    <property type="entry name" value="Mn/Fe_SOD_N"/>
</dbReference>
<dbReference type="Gene3D" id="1.10.287.990">
    <property type="entry name" value="Fe,Mn superoxide dismutase (SOD) domain"/>
    <property type="match status" value="1"/>
</dbReference>
<dbReference type="SUPFAM" id="SSF46609">
    <property type="entry name" value="Fe,Mn superoxide dismutase (SOD), N-terminal domain"/>
    <property type="match status" value="1"/>
</dbReference>
<dbReference type="PRINTS" id="PR01703">
    <property type="entry name" value="MNSODISMTASE"/>
</dbReference>
<dbReference type="PANTHER" id="PTHR11404">
    <property type="entry name" value="SUPEROXIDE DISMUTASE 2"/>
    <property type="match status" value="1"/>
</dbReference>
<name>A0A395LZ12_9BACT</name>
<evidence type="ECO:0000256" key="2">
    <source>
        <dbReference type="ARBA" id="ARBA00012682"/>
    </source>
</evidence>
<comment type="function">
    <text evidence="6">Destroys radicals which are normally produced within the cells and which are toxic to biological systems.</text>
</comment>
<dbReference type="InterPro" id="IPR050265">
    <property type="entry name" value="Fe/Mn_Superoxide_Dismutase"/>
</dbReference>
<reference evidence="9 10" key="1">
    <citation type="journal article" date="2011" name="ISME J.">
        <title>Community ecology of hot spring cyanobacterial mats: predominant populations and their functional potential.</title>
        <authorList>
            <person name="Klatt C.G."/>
            <person name="Wood J.M."/>
            <person name="Rusch D.B."/>
            <person name="Bateson M.M."/>
            <person name="Hamamura N."/>
            <person name="Heidelberg J.F."/>
            <person name="Grossman A.R."/>
            <person name="Bhaya D."/>
            <person name="Cohan F.M."/>
            <person name="Kuhl M."/>
            <person name="Bryant D.A."/>
            <person name="Ward D.M."/>
        </authorList>
    </citation>
    <scope>NUCLEOTIDE SEQUENCE [LARGE SCALE GENOMIC DNA]</scope>
    <source>
        <strain evidence="9">OS</strain>
    </source>
</reference>
<organism evidence="9 10">
    <name type="scientific">Candidatus Thermochlorobacter aerophilus</name>
    <dbReference type="NCBI Taxonomy" id="1868324"/>
    <lineage>
        <taxon>Bacteria</taxon>
        <taxon>Pseudomonadati</taxon>
        <taxon>Chlorobiota</taxon>
        <taxon>Chlorobiia</taxon>
        <taxon>Chlorobiales</taxon>
        <taxon>Candidatus Thermochlorobacteriaceae</taxon>
        <taxon>Candidatus Thermochlorobacter</taxon>
    </lineage>
</organism>
<dbReference type="FunFam" id="3.55.40.20:FF:000004">
    <property type="entry name" value="Superoxide dismutase [Fe]"/>
    <property type="match status" value="1"/>
</dbReference>
<dbReference type="PROSITE" id="PS51318">
    <property type="entry name" value="TAT"/>
    <property type="match status" value="1"/>
</dbReference>
<comment type="caution">
    <text evidence="9">The sequence shown here is derived from an EMBL/GenBank/DDBJ whole genome shotgun (WGS) entry which is preliminary data.</text>
</comment>
<dbReference type="SUPFAM" id="SSF54719">
    <property type="entry name" value="Fe,Mn superoxide dismutase (SOD), C-terminal domain"/>
    <property type="match status" value="1"/>
</dbReference>
<dbReference type="Gene3D" id="3.55.40.20">
    <property type="entry name" value="Iron/manganese superoxide dismutase, C-terminal domain"/>
    <property type="match status" value="1"/>
</dbReference>
<sequence>MPNAFSRRDFLKSASLASAGTVLAGVPLLHTKAEGALRALYLYEQITDSNGKYVLPELPYPKDALEPVIDKTTVELHHGKHHAAYVAGANKAEAELQKARDSSDFSMVKHWSRELAFHGSGHILHSIYWTNLTSSAKSGKPSSDLAKAIETDFGSYDKFKMQLANASIAVEASGWGVFAYQPFAKRLTILQCEKHQDLTTWGAVPLLVIDVWEHAYYLKYQNRRADYVNAIFSIINWDNVSARYELARKLA</sequence>